<organism evidence="2 3">
    <name type="scientific">Trifolium medium</name>
    <dbReference type="NCBI Taxonomy" id="97028"/>
    <lineage>
        <taxon>Eukaryota</taxon>
        <taxon>Viridiplantae</taxon>
        <taxon>Streptophyta</taxon>
        <taxon>Embryophyta</taxon>
        <taxon>Tracheophyta</taxon>
        <taxon>Spermatophyta</taxon>
        <taxon>Magnoliopsida</taxon>
        <taxon>eudicotyledons</taxon>
        <taxon>Gunneridae</taxon>
        <taxon>Pentapetalae</taxon>
        <taxon>rosids</taxon>
        <taxon>fabids</taxon>
        <taxon>Fabales</taxon>
        <taxon>Fabaceae</taxon>
        <taxon>Papilionoideae</taxon>
        <taxon>50 kb inversion clade</taxon>
        <taxon>NPAAA clade</taxon>
        <taxon>Hologalegina</taxon>
        <taxon>IRL clade</taxon>
        <taxon>Trifolieae</taxon>
        <taxon>Trifolium</taxon>
    </lineage>
</organism>
<sequence length="117" mass="12561">EQQSSDPVSLNVSANKDRINNVDDPVVSGVSRICHETERPRSSISQERGNPNSGEISVENDMDADTSVHSSSIPVSQASNTPPTSQVPEEERRHETTIPSGLGILVSNREIVQGNDG</sequence>
<name>A0A392S0T1_9FABA</name>
<dbReference type="Proteomes" id="UP000265520">
    <property type="component" value="Unassembled WGS sequence"/>
</dbReference>
<evidence type="ECO:0000256" key="1">
    <source>
        <dbReference type="SAM" id="MobiDB-lite"/>
    </source>
</evidence>
<accession>A0A392S0T1</accession>
<keyword evidence="3" id="KW-1185">Reference proteome</keyword>
<feature type="compositionally biased region" description="Polar residues" evidence="1">
    <location>
        <begin position="42"/>
        <end position="55"/>
    </location>
</feature>
<protein>
    <submittedName>
        <fullName evidence="2">RING finger protein</fullName>
    </submittedName>
</protein>
<evidence type="ECO:0000313" key="2">
    <source>
        <dbReference type="EMBL" id="MCI41446.1"/>
    </source>
</evidence>
<evidence type="ECO:0000313" key="3">
    <source>
        <dbReference type="Proteomes" id="UP000265520"/>
    </source>
</evidence>
<feature type="region of interest" description="Disordered" evidence="1">
    <location>
        <begin position="1"/>
        <end position="117"/>
    </location>
</feature>
<dbReference type="EMBL" id="LXQA010292403">
    <property type="protein sequence ID" value="MCI41446.1"/>
    <property type="molecule type" value="Genomic_DNA"/>
</dbReference>
<proteinExistence type="predicted"/>
<feature type="compositionally biased region" description="Polar residues" evidence="1">
    <location>
        <begin position="67"/>
        <end position="87"/>
    </location>
</feature>
<feature type="non-terminal residue" evidence="2">
    <location>
        <position position="1"/>
    </location>
</feature>
<comment type="caution">
    <text evidence="2">The sequence shown here is derived from an EMBL/GenBank/DDBJ whole genome shotgun (WGS) entry which is preliminary data.</text>
</comment>
<feature type="compositionally biased region" description="Polar residues" evidence="1">
    <location>
        <begin position="1"/>
        <end position="14"/>
    </location>
</feature>
<dbReference type="AlphaFoldDB" id="A0A392S0T1"/>
<feature type="non-terminal residue" evidence="2">
    <location>
        <position position="117"/>
    </location>
</feature>
<reference evidence="2 3" key="1">
    <citation type="journal article" date="2018" name="Front. Plant Sci.">
        <title>Red Clover (Trifolium pratense) and Zigzag Clover (T. medium) - A Picture of Genomic Similarities and Differences.</title>
        <authorList>
            <person name="Dluhosova J."/>
            <person name="Istvanek J."/>
            <person name="Nedelnik J."/>
            <person name="Repkova J."/>
        </authorList>
    </citation>
    <scope>NUCLEOTIDE SEQUENCE [LARGE SCALE GENOMIC DNA]</scope>
    <source>
        <strain evidence="3">cv. 10/8</strain>
        <tissue evidence="2">Leaf</tissue>
    </source>
</reference>